<sequence>MSAAACAPHRFVWNTSSPCDNGREAMMNTMYGDIKTAVKNSLAGKHRVAIGMFRKLLAASAAHDPVLRAEAGFAFDRSGNEAEAIPLYQSALQGDLPDPMRVGVYFCLASSYRNVGKNALARAAVREALSLFPGEPLFLVMSAILDFDGGRPQKSVACLLQVIARHVQGHSLDPYRWFFERESRKIRRGHGEARSV</sequence>
<comment type="caution">
    <text evidence="2">The sequence shown here is derived from an EMBL/GenBank/DDBJ whole genome shotgun (WGS) entry which is preliminary data.</text>
</comment>
<feature type="domain" description="Tetratrico peptide repeat group 5" evidence="1">
    <location>
        <begin position="70"/>
        <end position="167"/>
    </location>
</feature>
<accession>A0ABT3KNR6</accession>
<keyword evidence="3" id="KW-1185">Reference proteome</keyword>
<reference evidence="3" key="1">
    <citation type="submission" date="2023-07" db="EMBL/GenBank/DDBJ databases">
        <title>Verminephrobacter genomes.</title>
        <authorList>
            <person name="Lund M.B."/>
        </authorList>
    </citation>
    <scope>NUCLEOTIDE SEQUENCE [LARGE SCALE GENOMIC DNA]</scope>
    <source>
        <strain evidence="3">AtM5-05</strain>
    </source>
</reference>
<dbReference type="Gene3D" id="1.25.40.10">
    <property type="entry name" value="Tetratricopeptide repeat domain"/>
    <property type="match status" value="1"/>
</dbReference>
<name>A0ABT3KNR6_9BURK</name>
<dbReference type="EMBL" id="QZCW01000001">
    <property type="protein sequence ID" value="MCW5319959.1"/>
    <property type="molecule type" value="Genomic_DNA"/>
</dbReference>
<evidence type="ECO:0000313" key="3">
    <source>
        <dbReference type="Proteomes" id="UP001208935"/>
    </source>
</evidence>
<evidence type="ECO:0000313" key="2">
    <source>
        <dbReference type="EMBL" id="MCW5319959.1"/>
    </source>
</evidence>
<evidence type="ECO:0000259" key="1">
    <source>
        <dbReference type="Pfam" id="PF12688"/>
    </source>
</evidence>
<dbReference type="Pfam" id="PF12688">
    <property type="entry name" value="TPR_5"/>
    <property type="match status" value="1"/>
</dbReference>
<dbReference type="InterPro" id="IPR011990">
    <property type="entry name" value="TPR-like_helical_dom_sf"/>
</dbReference>
<gene>
    <name evidence="2" type="ORF">D5039_01840</name>
</gene>
<proteinExistence type="predicted"/>
<dbReference type="Proteomes" id="UP001208935">
    <property type="component" value="Unassembled WGS sequence"/>
</dbReference>
<dbReference type="SUPFAM" id="SSF48452">
    <property type="entry name" value="TPR-like"/>
    <property type="match status" value="1"/>
</dbReference>
<organism evidence="2 3">
    <name type="scientific">Verminephrobacter aporrectodeae subsp. tuberculatae</name>
    <dbReference type="NCBI Taxonomy" id="1110392"/>
    <lineage>
        <taxon>Bacteria</taxon>
        <taxon>Pseudomonadati</taxon>
        <taxon>Pseudomonadota</taxon>
        <taxon>Betaproteobacteria</taxon>
        <taxon>Burkholderiales</taxon>
        <taxon>Comamonadaceae</taxon>
        <taxon>Verminephrobacter</taxon>
    </lineage>
</organism>
<protein>
    <recommendedName>
        <fullName evidence="1">Tetratrico peptide repeat group 5 domain-containing protein</fullName>
    </recommendedName>
</protein>
<dbReference type="InterPro" id="IPR041656">
    <property type="entry name" value="TPR_5"/>
</dbReference>